<evidence type="ECO:0000313" key="2">
    <source>
        <dbReference type="Proteomes" id="UP000078454"/>
    </source>
</evidence>
<proteinExistence type="predicted"/>
<dbReference type="SUPFAM" id="SSF58104">
    <property type="entry name" value="Methyl-accepting chemotaxis protein (MCP) signaling domain"/>
    <property type="match status" value="1"/>
</dbReference>
<accession>A0A198A9T0</accession>
<evidence type="ECO:0000313" key="1">
    <source>
        <dbReference type="EMBL" id="OAS17922.1"/>
    </source>
</evidence>
<name>A0A198A9T0_9BACL</name>
<dbReference type="Gene3D" id="1.10.287.950">
    <property type="entry name" value="Methyl-accepting chemotaxis protein"/>
    <property type="match status" value="1"/>
</dbReference>
<dbReference type="STRING" id="1850517.A8708_28325"/>
<gene>
    <name evidence="1" type="ORF">A8708_28325</name>
</gene>
<comment type="caution">
    <text evidence="1">The sequence shown here is derived from an EMBL/GenBank/DDBJ whole genome shotgun (WGS) entry which is preliminary data.</text>
</comment>
<protein>
    <submittedName>
        <fullName evidence="1">Uncharacterized protein</fullName>
    </submittedName>
</protein>
<dbReference type="OrthoDB" id="9760371at2"/>
<dbReference type="AlphaFoldDB" id="A0A198A9T0"/>
<dbReference type="EMBL" id="LYPB01000069">
    <property type="protein sequence ID" value="OAS17922.1"/>
    <property type="molecule type" value="Genomic_DNA"/>
</dbReference>
<dbReference type="Proteomes" id="UP000078454">
    <property type="component" value="Unassembled WGS sequence"/>
</dbReference>
<keyword evidence="2" id="KW-1185">Reference proteome</keyword>
<reference evidence="1 2" key="1">
    <citation type="submission" date="2016-05" db="EMBL/GenBank/DDBJ databases">
        <title>Paenibacillus sp. 1ZS3-15 nov., isolated from the rhizosphere soil.</title>
        <authorList>
            <person name="Zhang X.X."/>
            <person name="Zhang J."/>
        </authorList>
    </citation>
    <scope>NUCLEOTIDE SEQUENCE [LARGE SCALE GENOMIC DNA]</scope>
    <source>
        <strain evidence="1 2">1ZS3-15</strain>
    </source>
</reference>
<sequence length="116" mass="13488">MYCREMPFFISERSNASIGQVGQYTDIILQEVESTVGAMPNALPFFQDMNVEVFEVFQLFTRIQEEMEQLLTRTTDVTLSLDKLNAVQTVLGQAIFEVSAIFQEWQLERHMSRFHT</sequence>
<organism evidence="1 2">
    <name type="scientific">Paenibacillus oryzisoli</name>
    <dbReference type="NCBI Taxonomy" id="1850517"/>
    <lineage>
        <taxon>Bacteria</taxon>
        <taxon>Bacillati</taxon>
        <taxon>Bacillota</taxon>
        <taxon>Bacilli</taxon>
        <taxon>Bacillales</taxon>
        <taxon>Paenibacillaceae</taxon>
        <taxon>Paenibacillus</taxon>
    </lineage>
</organism>